<dbReference type="EMBL" id="FORR01000003">
    <property type="protein sequence ID" value="SFJ01546.1"/>
    <property type="molecule type" value="Genomic_DNA"/>
</dbReference>
<evidence type="ECO:0000256" key="2">
    <source>
        <dbReference type="ARBA" id="ARBA00022692"/>
    </source>
</evidence>
<gene>
    <name evidence="7" type="primary">mltG</name>
    <name evidence="8" type="ORF">SAMN05421852_103239</name>
</gene>
<dbReference type="GO" id="GO:0005886">
    <property type="term" value="C:plasma membrane"/>
    <property type="evidence" value="ECO:0007669"/>
    <property type="project" value="UniProtKB-SubCell"/>
</dbReference>
<dbReference type="GO" id="GO:0071555">
    <property type="term" value="P:cell wall organization"/>
    <property type="evidence" value="ECO:0007669"/>
    <property type="project" value="UniProtKB-KW"/>
</dbReference>
<sequence length="354" mass="40880">MKNWRVIYSILLVIAWVALGYLYVDYSLDSPRRSDTIYLKIEPKSSVQEIAQLLKKHKLINQDWFFRLYVRLTGKTKLQAGIYKIEPNENLDDMLRKFAEGKQEGIKVTIKEGANVLEISSELTRKGFDGNGFLKALKNRQPKYDFEKQIPNNPQRYYRLEGYLFPSTYYFKKGEDPNVILDEILAQSDKMIKKYESQMKGKSLIKNKSMTIDDVLIIASIIQNEGRVESEFKRIAGVVYNRLNAPQLFPKIGFDACSVFANMMEGGKYTRVTDMNKRLLSPYNTYLNKGLPPGPIGNPGEHAVEAAINPEKNDYYYYTARYDGSNMHYFSKTLAEHNKYIEISKKNAKQLSNS</sequence>
<dbReference type="Gene3D" id="3.30.160.60">
    <property type="entry name" value="Classic Zinc Finger"/>
    <property type="match status" value="1"/>
</dbReference>
<evidence type="ECO:0000313" key="8">
    <source>
        <dbReference type="EMBL" id="SFJ01546.1"/>
    </source>
</evidence>
<dbReference type="RefSeq" id="WP_093228638.1">
    <property type="nucleotide sequence ID" value="NZ_FORR01000003.1"/>
</dbReference>
<evidence type="ECO:0000256" key="7">
    <source>
        <dbReference type="HAMAP-Rule" id="MF_02065"/>
    </source>
</evidence>
<keyword evidence="6 7" id="KW-0961">Cell wall biogenesis/degradation</keyword>
<comment type="subcellular location">
    <subcellularLocation>
        <location evidence="7">Cell membrane</location>
        <topology evidence="7">Single-pass membrane protein</topology>
    </subcellularLocation>
</comment>
<keyword evidence="1 7" id="KW-1003">Cell membrane</keyword>
<keyword evidence="2 7" id="KW-0812">Transmembrane</keyword>
<comment type="function">
    <text evidence="7">Functions as a peptidoglycan terminase that cleaves nascent peptidoglycan strands endolytically to terminate their elongation.</text>
</comment>
<evidence type="ECO:0000256" key="3">
    <source>
        <dbReference type="ARBA" id="ARBA00022989"/>
    </source>
</evidence>
<evidence type="ECO:0000256" key="6">
    <source>
        <dbReference type="ARBA" id="ARBA00023316"/>
    </source>
</evidence>
<proteinExistence type="inferred from homology"/>
<protein>
    <recommendedName>
        <fullName evidence="7">Endolytic murein transglycosylase</fullName>
        <ecNumber evidence="7">4.2.2.29</ecNumber>
    </recommendedName>
    <alternativeName>
        <fullName evidence="7">Peptidoglycan lytic transglycosylase</fullName>
    </alternativeName>
    <alternativeName>
        <fullName evidence="7">Peptidoglycan polymerization terminase</fullName>
    </alternativeName>
</protein>
<dbReference type="NCBIfam" id="TIGR00247">
    <property type="entry name" value="endolytic transglycosylase MltG"/>
    <property type="match status" value="1"/>
</dbReference>
<organism evidence="8 9">
    <name type="scientific">Thermoflavimicrobium dichotomicum</name>
    <dbReference type="NCBI Taxonomy" id="46223"/>
    <lineage>
        <taxon>Bacteria</taxon>
        <taxon>Bacillati</taxon>
        <taxon>Bacillota</taxon>
        <taxon>Bacilli</taxon>
        <taxon>Bacillales</taxon>
        <taxon>Thermoactinomycetaceae</taxon>
        <taxon>Thermoflavimicrobium</taxon>
    </lineage>
</organism>
<keyword evidence="3 7" id="KW-1133">Transmembrane helix</keyword>
<dbReference type="GO" id="GO:0008932">
    <property type="term" value="F:lytic endotransglycosylase activity"/>
    <property type="evidence" value="ECO:0007669"/>
    <property type="project" value="UniProtKB-UniRule"/>
</dbReference>
<comment type="catalytic activity">
    <reaction evidence="7">
        <text>a peptidoglycan chain = a peptidoglycan chain with N-acetyl-1,6-anhydromuramyl-[peptide] at the reducing end + a peptidoglycan chain with N-acetylglucosamine at the non-reducing end.</text>
        <dbReference type="EC" id="4.2.2.29"/>
    </reaction>
</comment>
<dbReference type="PANTHER" id="PTHR30518">
    <property type="entry name" value="ENDOLYTIC MUREIN TRANSGLYCOSYLASE"/>
    <property type="match status" value="1"/>
</dbReference>
<keyword evidence="5 7" id="KW-0456">Lyase</keyword>
<dbReference type="Proteomes" id="UP000199545">
    <property type="component" value="Unassembled WGS sequence"/>
</dbReference>
<accession>A0A1I3MY06</accession>
<evidence type="ECO:0000256" key="5">
    <source>
        <dbReference type="ARBA" id="ARBA00023239"/>
    </source>
</evidence>
<evidence type="ECO:0000256" key="4">
    <source>
        <dbReference type="ARBA" id="ARBA00023136"/>
    </source>
</evidence>
<dbReference type="PANTHER" id="PTHR30518:SF2">
    <property type="entry name" value="ENDOLYTIC MUREIN TRANSGLYCOSYLASE"/>
    <property type="match status" value="1"/>
</dbReference>
<dbReference type="Pfam" id="PF02618">
    <property type="entry name" value="YceG"/>
    <property type="match status" value="1"/>
</dbReference>
<keyword evidence="4 7" id="KW-0472">Membrane</keyword>
<evidence type="ECO:0000256" key="1">
    <source>
        <dbReference type="ARBA" id="ARBA00022475"/>
    </source>
</evidence>
<comment type="similarity">
    <text evidence="7">Belongs to the transglycosylase MltG family.</text>
</comment>
<feature type="transmembrane region" description="Helical" evidence="7">
    <location>
        <begin position="6"/>
        <end position="24"/>
    </location>
</feature>
<dbReference type="STRING" id="46223.SAMN05421852_103239"/>
<dbReference type="HAMAP" id="MF_02065">
    <property type="entry name" value="MltG"/>
    <property type="match status" value="1"/>
</dbReference>
<dbReference type="GO" id="GO:0009252">
    <property type="term" value="P:peptidoglycan biosynthetic process"/>
    <property type="evidence" value="ECO:0007669"/>
    <property type="project" value="UniProtKB-UniRule"/>
</dbReference>
<evidence type="ECO:0000313" key="9">
    <source>
        <dbReference type="Proteomes" id="UP000199545"/>
    </source>
</evidence>
<reference evidence="8 9" key="1">
    <citation type="submission" date="2016-10" db="EMBL/GenBank/DDBJ databases">
        <authorList>
            <person name="de Groot N.N."/>
        </authorList>
    </citation>
    <scope>NUCLEOTIDE SEQUENCE [LARGE SCALE GENOMIC DNA]</scope>
    <source>
        <strain evidence="8 9">DSM 44778</strain>
    </source>
</reference>
<keyword evidence="9" id="KW-1185">Reference proteome</keyword>
<dbReference type="Gene3D" id="3.30.1490.480">
    <property type="entry name" value="Endolytic murein transglycosylase"/>
    <property type="match status" value="1"/>
</dbReference>
<dbReference type="InterPro" id="IPR003770">
    <property type="entry name" value="MLTG-like"/>
</dbReference>
<dbReference type="EC" id="4.2.2.29" evidence="7"/>
<dbReference type="AlphaFoldDB" id="A0A1I3MY06"/>
<feature type="site" description="Important for catalytic activity" evidence="7">
    <location>
        <position position="225"/>
    </location>
</feature>
<dbReference type="OrthoDB" id="9814591at2"/>
<name>A0A1I3MY06_9BACL</name>